<dbReference type="InterPro" id="IPR011658">
    <property type="entry name" value="PA14_dom"/>
</dbReference>
<dbReference type="InterPro" id="IPR044016">
    <property type="entry name" value="Big_13"/>
</dbReference>
<evidence type="ECO:0000259" key="3">
    <source>
        <dbReference type="PROSITE" id="PS50234"/>
    </source>
</evidence>
<feature type="region of interest" description="Disordered" evidence="2">
    <location>
        <begin position="3422"/>
        <end position="3443"/>
    </location>
</feature>
<dbReference type="SUPFAM" id="SSF53300">
    <property type="entry name" value="vWA-like"/>
    <property type="match status" value="1"/>
</dbReference>
<dbReference type="InterPro" id="IPR018511">
    <property type="entry name" value="Hemolysin-typ_Ca-bd_CS"/>
</dbReference>
<dbReference type="PROSITE" id="PS51820">
    <property type="entry name" value="PA14"/>
    <property type="match status" value="1"/>
</dbReference>
<evidence type="ECO:0000256" key="1">
    <source>
        <dbReference type="ARBA" id="ARBA00022837"/>
    </source>
</evidence>
<dbReference type="InterPro" id="IPR001343">
    <property type="entry name" value="Hemolysn_Ca-bd"/>
</dbReference>
<dbReference type="EMBL" id="CP019290">
    <property type="protein sequence ID" value="AXX59953.1"/>
    <property type="molecule type" value="Genomic_DNA"/>
</dbReference>
<dbReference type="PROSITE" id="PS50234">
    <property type="entry name" value="VWFA"/>
    <property type="match status" value="1"/>
</dbReference>
<name>A0AAN1PNQ4_VIBVL</name>
<dbReference type="Gene3D" id="2.60.40.3440">
    <property type="match status" value="1"/>
</dbReference>
<dbReference type="InterPro" id="IPR019960">
    <property type="entry name" value="T1SS_VCA0849"/>
</dbReference>
<evidence type="ECO:0000259" key="4">
    <source>
        <dbReference type="PROSITE" id="PS51820"/>
    </source>
</evidence>
<dbReference type="PROSITE" id="PS00330">
    <property type="entry name" value="HEMOLYSIN_CALCIUM"/>
    <property type="match status" value="2"/>
</dbReference>
<dbReference type="InterPro" id="IPR049826">
    <property type="entry name" value="Ig-like_ice"/>
</dbReference>
<evidence type="ECO:0000256" key="2">
    <source>
        <dbReference type="SAM" id="MobiDB-lite"/>
    </source>
</evidence>
<evidence type="ECO:0000313" key="6">
    <source>
        <dbReference type="Proteomes" id="UP000263418"/>
    </source>
</evidence>
<evidence type="ECO:0000313" key="5">
    <source>
        <dbReference type="EMBL" id="AXX59953.1"/>
    </source>
</evidence>
<protein>
    <submittedName>
        <fullName evidence="5">T1SS secreted agglutinin RTX</fullName>
    </submittedName>
</protein>
<dbReference type="SMART" id="SM00327">
    <property type="entry name" value="VWA"/>
    <property type="match status" value="1"/>
</dbReference>
<dbReference type="CDD" id="cd00198">
    <property type="entry name" value="vWFA"/>
    <property type="match status" value="1"/>
</dbReference>
<feature type="domain" description="VWFA" evidence="3">
    <location>
        <begin position="4141"/>
        <end position="4339"/>
    </location>
</feature>
<feature type="domain" description="PA14" evidence="4">
    <location>
        <begin position="3525"/>
        <end position="3701"/>
    </location>
</feature>
<dbReference type="Gene3D" id="2.60.40.10">
    <property type="entry name" value="Immunoglobulins"/>
    <property type="match status" value="35"/>
</dbReference>
<dbReference type="InterPro" id="IPR011049">
    <property type="entry name" value="Serralysin-like_metalloprot_C"/>
</dbReference>
<dbReference type="GO" id="GO:0005509">
    <property type="term" value="F:calcium ion binding"/>
    <property type="evidence" value="ECO:0007669"/>
    <property type="project" value="InterPro"/>
</dbReference>
<dbReference type="InterPro" id="IPR037524">
    <property type="entry name" value="PA14/GLEYA"/>
</dbReference>
<accession>A0AAN1PNQ4</accession>
<dbReference type="InterPro" id="IPR013783">
    <property type="entry name" value="Ig-like_fold"/>
</dbReference>
<keyword evidence="1" id="KW-0106">Calcium</keyword>
<dbReference type="Pfam" id="PF13519">
    <property type="entry name" value="VWA_2"/>
    <property type="match status" value="1"/>
</dbReference>
<dbReference type="PRINTS" id="PR00313">
    <property type="entry name" value="CABNDNGRPT"/>
</dbReference>
<sequence length="4703" mass="485916">MTVTIDGKEYTTTVTDNAWSLEVPASAVEALAEGTQTIKADVSDEAGNPAPQASHDIEVDTEAPSIFITTPIAGDDIINAAESDDPLTISGTTTNVENGQTVTVTIDGKEYTTTVTDNAWSLEVPASAVEALAEGTQTIKADVSDEAGNPAPQASHDIEVDTEAPSIFITTPIAGDDIINAAESDDPLTISGTTTNVENGQTVTVTIDGKEYTTTVTDNAWSLEVPASAVEALAEGTQTIKADVSDEAGNPAPQASHDIEVDTEAPSIFITTPIAGDDIINAAESDDPLTISGTTTNVENGQTVTVTIDGKEYTTTVTDNAWSLEVPASAVEALAEGTQTIKADVSDEAGNPAPQASHDIEVDTEAPSIFITTPIAGDDIINAAESDDPLTISGTTTNVENGQTVTVTIDGKEYTTTVTDNAWSLEVPASAVEALAEGTQTIKADVSDEAGNPAPQASHDIEVDTEAPSIFITTPIAGDDIINAAESDDPLTISGTTTNVENGQTVTVTIDGKEYTTTVTDNAWSLEVPASAVEALAEGTQTIKADVSDEAGNPAPQASHDIEVDTEAPSIFITTPIAGDDIINAAESDDPLTISGTTTNVENGQTVTVTIDGKEYTTTVTDNAWSLEVPASAVEALAEGTQTIKADVSDEAGNPAPQASHDIEVDTEAPSIFITTPIAGDDIINAAESDDPLTISGTTTNVENGQTVTVTIDGKEYTTTVTDNAWSLEVPASAVEALAEGTQTIKADVSDEAGNPAPQASHDIEVDTEAPSIFITTPIAGDDIINAAESDDPLTISGTTTNVENGQTVTVTIDGKEYTTTVTDNAWSLEVPASAVEALAEGTQTIKADVSDEAGNPAPQASHDIEVDTEAPSIFITTPIAGDDIINAAESDDPLTISGTTTNVENGQTVTVTIDGKEYTTTVTDNAWSLEVPASAVEALAEGTQTIKADVSDEAGNPAPQASHDIEVDTEAPSIFITTPIAGDDIINAAESDDPLTISGTTTNVENGQTVTVTIDGKEYTTTVTDNAWSLEVPASAVEALAEGTQTIKADVSDEAGNPAPQASHDIEVDTEAPSIFITTPIAGDDIINAAESDDPLTISGTTTNVENGQTVTVTIDGKEYTTTVTDNAWSLEVPASAVEALAEGTQTIKADVSDEAGNPAPQASHDIEVDTEAPSIFITTPIAGDDIINAAESDDPLTISGTTTNVENGQTVTVTIDGKEYTTTVTDNAWSLEVPASAVEALAEGTQTIKADVSDEAGNPAPQASHDIEVDTEAPSIFITTPIAGDDIINAAESDDPLTISGTTTNVENGQTVTVTIDGKEYTTTVTDNAWSLEVPASAVEALAEGTQTIKADVSDEAGNPAPQASHDIEVDTEAPSIFITTPIAGDDIINAAESDDPLTISGTTTNVENGQTVTVTIDGKEYTTTVTDNAWSLEVPASAVEALAEGTQTIKADVSDEAGNPAPQASHDIEVDTEAPSIFITTPIAGDDIINAAESDDPLTISGTTTNVENGQTVTVTIDGKEYTTTVTDNAWSLEVPASAVEALAEGTQTIKADVSDEAGNPAPQASHDIEVDTEAPSIFITTPIAGDDIINAAESDDPLTISGTTTNVENGQTVTVTIDGKEYTTTVTDNAWSLEVPASAVEALAEGTQTIKADVSDEAGNPAPQASHDIEVDTEAPSIFITTPIAGDDIINAAESDDPLTISGTTTNVENGQTVTVTIDGKEYTTTVTDNAWSLEVPASAVEALAEGTQTIKADVSDEAGNPAPQASHDIEVDTEAPSIFITTPIAGDDIINAAESDDPLTISGTTTNVENGQTVTVTIDGKEYTTTVTDNAWSLEVPASAVEALAEGTQTIKADVSDEAGNPAPQASHDIEVDTEAPSIFITTPIAGDDIINAAESDDPLTISGTTTNVENGQTVTVTIDGKEYTTTVTDNAWSLEVPASAVEALAEGTQTIKADVSDEAGNPAPQASHDIEVDTEAPSIFITTPIAGDDIINAAESDDPLTISGTTTNVENGQTVTVTIDGKEYTTTVTDNAWSLEVPASAVEALAEGTQTIKADVSDEAGNPAPQASHDIEVDTEAPSIFITTPIAGDDIINAAESDDPLTISGTTTNVENGQTVTVTIDGKEYTTTVTDNAWSLEVPASAVEALAEGTQTIKADVSDEAGNPAPQASHDIEVDTEAPSIFITTPIAGDDIINAAESDDPLTISGTTTNVENGQTVTVTIDGKEYTTTVTDNAWSLEVPASAVEALAEGTQTIKADVSDEAGNPAPQASHDIEVDTEAPSIFITTPIAGDDIINAAESDDPLTISGTTTNVENGQTVTVTIDGKEYTTTVTDNAWSLEVPASAVEALAEGTQTIKADVSDEAGNPAPQASHDIEVDTEAPSIFITTPIAGDDIINAAESDDPLTISGTTTNVENGQTVTVTIDGKEYTTTVTDNAWSLEVPASAVEALAEGTQTIKADVSDEAGNPAPQASHDIEVDTEAPSIFITTPIAGDDIINAAESDDPLTISGTTTNVENGQTVTVTIDGKEYTTTVTDNAWSLEVPASAVEALAEGTQTIKADVSDEAGNPAPQASHDIEVDTEAPSIFITTPIAGDDIINAAESDDPLTISGTTTNVENGQTVTVTIDGKEYTTTVTDNAWSLEVPASAVEALAEGTQTIKADVSDEAGNPAPQASHDIEVDTEAPSIFITTPIAGDDIINAAESDDPLTISGTTTNVENGQTVTVTIDGKEYTTTVTDNAWSLEVPASAVEALAEGTQTIKADVSDEAGNPAPQASHDIEVDTEAPSIFITTPIAGDDIINAAESDDPLTISGTTTNVENGQTVTVTIDGKEYTTTVTDNAWSLEVPASAVEALAEGTQTIKADVSDEAGNPAPQASHDIEVDTEAPSIFITTPIAGDDIINAAESDDPLTISGTTTNVENGQTVTVTIDGKEYTTTVTDNAWSLEVPASAVEALAEGTQTIKADVSDEAGNPAPQASHDIEVDTEAPSIFITTPIAGDDIINAAESDDPLTISGTTTNVENGQTVTVTIDGKEYTTTVTDNAWSLEVPASAVEALAEGTQTIKADVSDEAGNPAPQASHDIEVDTEAPSIFITTPIAGDDIINAAESDDPLTISGTTTNVENGQTVTVTIDGKEYTTTVTDNAWSLEVPASAVEALAEGTQTIKADVSDEAGNPATITEYVNVDTTATATIDVDPITDDRIINANESAEGVLIPITGWVSGDARPGDTVTITLGGVEIGRALVSSDTNADGKYLFTVEVLGSQLANTTLQYPHIVATVTGTDDAGNEFSKASTEVYKVDQSLDIEVFVEEHSGDNIINFDEQGNVTISGFVEKGASIDTITITDKDGNPIVISSGISVDTSDENADYFSVVVDVSQLTDGQLSIVVSATDSAGNTGNSEAVHISKDTTVSLTSKITDETNSGSKEDNVTNDSTPSITGLTEAGASVTITYTDATGASRAATGTADADGKYTIHINDALSEGSNDLSIKAVDIAGNETTIVQTVVVDTSVAPVAQDDTVSVYRGLTGYYYSSNDSENGNLTSVQDALDVIASKDPDLTFEARDINYSLDANNNSLSSKSQVADFLNNDAGSLQGEVANHTDGVIKMSGSVYLEAGNYAFKVRADDGYTILIDGVAVATVDRNQSPTTTMHSSFEISSDGYHKIEIVYWDQGGNAVLDVNLGTVDANGNFNNGEHDLNDYPLIGDTLTTKEGSELVLNSTLLLGNDYDLNDGDTISIVADGFSSNDGAVSYDAATGEIIFTPNEGVTGSASFTYTIVDSTGKTDTATVTTLVTPISDGLSVSATLSSVSGNVADTLVAAQLAAIDGKLADDTASDDDYLISNGAWVQALGGNDTIVYGSGSHMLVQGGTGNDVIVGNNSSAVSENLQGGDGNDILIGGTDVSDSINLIGDDVGETGNDIFISRSATSTTAYYGGNGVDTAYLVGSSSDYQFTTDGSSDFTLIHQGTGNAHHDFYSVESLYFADGKFEVSGGQLVKTAEIYQLNIDIDLNDNDGSEKVTSVVVSDVPDDVILSVGTKQADGTWVIDPAQLNAEGQLTVLVEAPVGTTPVLTVTAGAQEMDGDTPLDRPEYAHDQTGTIVSPADNANGDNVISGFDGDDVLLGDNGGVQTSTTAPTNYNIALVVDTSGSMGYKLNSNSEQTRLDVVKAALIAMIADIAEHPGIINLTLVGFASTASIKLDIDDLDVDDLAATVNSKIESLNATGGTNYESAFDTAKDWFDEQPSNYENMVFFLTDGVPTVSTTSGSSNGSQTDYDEFVDSVSAFHDLANVATVRAIGIGDGINQDILKYFDNTNSTGGSYTTTSMALMADGYLSDSSSNRSDDGHATVVTTSTFTVSSDSVSAVTFSVTKASDFGSGDEFAWAVQKYNVTTGSWVIVDQGSSFGLIESEMLQEGEYRLVLSVYEDDKNTSASVYLSDIELQTITAPSGEVEIVNTAGDLAAILNEGSQEISLLPVGNDNVTGGAGSDVLFGDAINTDNLPWEEHNLTKPLDLPNGSGVDALVVFLKAVNGVEPTDLEIYEYVRNNHQLLNSESDKRGGDDVIDGGLGDDILYGQGGNDTLIGGLGNDILTGGDGADIFKWVDMETARDLVTDFNASQGDKLDLADLFDDMSKADIDTLLADLGSGDNQGAVGDVSIRVSDDASASHLTIVKGGQTLTIDFDGASAADITSSLMDNLNHLKD</sequence>
<dbReference type="NCBIfam" id="NF033510">
    <property type="entry name" value="Ca_tandemer"/>
    <property type="match status" value="34"/>
</dbReference>
<organism evidence="5 6">
    <name type="scientific">Vibrio vulnificus</name>
    <dbReference type="NCBI Taxonomy" id="672"/>
    <lineage>
        <taxon>Bacteria</taxon>
        <taxon>Pseudomonadati</taxon>
        <taxon>Pseudomonadota</taxon>
        <taxon>Gammaproteobacteria</taxon>
        <taxon>Vibrionales</taxon>
        <taxon>Vibrionaceae</taxon>
        <taxon>Vibrio</taxon>
    </lineage>
</organism>
<dbReference type="Pfam" id="PF17963">
    <property type="entry name" value="Big_9"/>
    <property type="match status" value="1"/>
</dbReference>
<dbReference type="NCBIfam" id="TIGR03661">
    <property type="entry name" value="T1SS_VCA0849"/>
    <property type="match status" value="1"/>
</dbReference>
<dbReference type="InterPro" id="IPR036465">
    <property type="entry name" value="vWFA_dom_sf"/>
</dbReference>
<dbReference type="Pfam" id="PF00353">
    <property type="entry name" value="HemolysinCabind"/>
    <property type="match status" value="4"/>
</dbReference>
<proteinExistence type="predicted"/>
<reference evidence="5 6" key="1">
    <citation type="submission" date="2017-01" db="EMBL/GenBank/DDBJ databases">
        <title>Complete Genome Sequence of Vibrio vulnificus FORC_053.</title>
        <authorList>
            <consortium name="Food-borne Pathogen Omics Research Center"/>
            <person name="Chung H.Y."/>
            <person name="Na E.J."/>
            <person name="Song J.S."/>
            <person name="Kim H."/>
            <person name="Lee J.-H."/>
            <person name="Ryu S."/>
            <person name="Choi S.H."/>
        </authorList>
    </citation>
    <scope>NUCLEOTIDE SEQUENCE [LARGE SCALE GENOMIC DNA]</scope>
    <source>
        <strain evidence="5 6">FORC_053</strain>
    </source>
</reference>
<dbReference type="Pfam" id="PF07691">
    <property type="entry name" value="PA14"/>
    <property type="match status" value="1"/>
</dbReference>
<dbReference type="Gene3D" id="2.150.10.10">
    <property type="entry name" value="Serralysin-like metalloprotease, C-terminal"/>
    <property type="match status" value="1"/>
</dbReference>
<gene>
    <name evidence="5" type="ORF">FORC53_1614</name>
</gene>
<dbReference type="Gene3D" id="3.40.50.410">
    <property type="entry name" value="von Willebrand factor, type A domain"/>
    <property type="match status" value="1"/>
</dbReference>
<dbReference type="SUPFAM" id="SSF51120">
    <property type="entry name" value="beta-Roll"/>
    <property type="match status" value="1"/>
</dbReference>
<dbReference type="Proteomes" id="UP000263418">
    <property type="component" value="Chromosome 1"/>
</dbReference>
<dbReference type="InterPro" id="IPR002035">
    <property type="entry name" value="VWF_A"/>
</dbReference>
<dbReference type="NCBIfam" id="NF012196">
    <property type="entry name" value="Ig_like_ice"/>
    <property type="match status" value="32"/>
</dbReference>
<dbReference type="Pfam" id="PF19077">
    <property type="entry name" value="Big_13"/>
    <property type="match status" value="1"/>
</dbReference>
<dbReference type="RefSeq" id="WP_118893749.1">
    <property type="nucleotide sequence ID" value="NZ_CP019290.1"/>
</dbReference>